<dbReference type="AlphaFoldDB" id="A0A8C6HPY0"/>
<reference evidence="2" key="1">
    <citation type="submission" date="2025-08" db="UniProtKB">
        <authorList>
            <consortium name="Ensembl"/>
        </authorList>
    </citation>
    <scope>IDENTIFICATION</scope>
</reference>
<sequence>MDVRTVCPPSPSPDGENRKLRGGGECEATAQGAPDNKSGSSLGAVFAALCWSRIELPRTAYVWILLCLCDFSDSLGNNTHGTPKFASFSCLGLE</sequence>
<name>A0A8C6HPY0_MUSSI</name>
<feature type="compositionally biased region" description="Basic and acidic residues" evidence="1">
    <location>
        <begin position="15"/>
        <end position="24"/>
    </location>
</feature>
<accession>A0A8C6HPY0</accession>
<reference evidence="2" key="2">
    <citation type="submission" date="2025-09" db="UniProtKB">
        <authorList>
            <consortium name="Ensembl"/>
        </authorList>
    </citation>
    <scope>IDENTIFICATION</scope>
</reference>
<proteinExistence type="predicted"/>
<keyword evidence="3" id="KW-1185">Reference proteome</keyword>
<dbReference type="Proteomes" id="UP000694415">
    <property type="component" value="Unplaced"/>
</dbReference>
<protein>
    <submittedName>
        <fullName evidence="2">Uncharacterized protein</fullName>
    </submittedName>
</protein>
<evidence type="ECO:0000256" key="1">
    <source>
        <dbReference type="SAM" id="MobiDB-lite"/>
    </source>
</evidence>
<evidence type="ECO:0000313" key="3">
    <source>
        <dbReference type="Proteomes" id="UP000694415"/>
    </source>
</evidence>
<organism evidence="2 3">
    <name type="scientific">Mus spicilegus</name>
    <name type="common">Mound-building mouse</name>
    <dbReference type="NCBI Taxonomy" id="10103"/>
    <lineage>
        <taxon>Eukaryota</taxon>
        <taxon>Metazoa</taxon>
        <taxon>Chordata</taxon>
        <taxon>Craniata</taxon>
        <taxon>Vertebrata</taxon>
        <taxon>Euteleostomi</taxon>
        <taxon>Mammalia</taxon>
        <taxon>Eutheria</taxon>
        <taxon>Euarchontoglires</taxon>
        <taxon>Glires</taxon>
        <taxon>Rodentia</taxon>
        <taxon>Myomorpha</taxon>
        <taxon>Muroidea</taxon>
        <taxon>Muridae</taxon>
        <taxon>Murinae</taxon>
        <taxon>Mus</taxon>
        <taxon>Mus</taxon>
    </lineage>
</organism>
<evidence type="ECO:0000313" key="2">
    <source>
        <dbReference type="Ensembl" id="ENSMSIP00000024819.1"/>
    </source>
</evidence>
<feature type="region of interest" description="Disordered" evidence="1">
    <location>
        <begin position="1"/>
        <end position="40"/>
    </location>
</feature>
<dbReference type="Ensembl" id="ENSMSIT00000031307.1">
    <property type="protein sequence ID" value="ENSMSIP00000024819.1"/>
    <property type="gene ID" value="ENSMSIG00000020981.1"/>
</dbReference>